<comment type="caution">
    <text evidence="1">The sequence shown here is derived from an EMBL/GenBank/DDBJ whole genome shotgun (WGS) entry which is preliminary data.</text>
</comment>
<evidence type="ECO:0000313" key="2">
    <source>
        <dbReference type="Proteomes" id="UP001057402"/>
    </source>
</evidence>
<dbReference type="EMBL" id="CM042891">
    <property type="protein sequence ID" value="KAI4303196.1"/>
    <property type="molecule type" value="Genomic_DNA"/>
</dbReference>
<dbReference type="Proteomes" id="UP001057402">
    <property type="component" value="Chromosome 12"/>
</dbReference>
<name>A0ACB9L194_9MYRT</name>
<keyword evidence="2" id="KW-1185">Reference proteome</keyword>
<evidence type="ECO:0000313" key="1">
    <source>
        <dbReference type="EMBL" id="KAI4303196.1"/>
    </source>
</evidence>
<organism evidence="1 2">
    <name type="scientific">Melastoma candidum</name>
    <dbReference type="NCBI Taxonomy" id="119954"/>
    <lineage>
        <taxon>Eukaryota</taxon>
        <taxon>Viridiplantae</taxon>
        <taxon>Streptophyta</taxon>
        <taxon>Embryophyta</taxon>
        <taxon>Tracheophyta</taxon>
        <taxon>Spermatophyta</taxon>
        <taxon>Magnoliopsida</taxon>
        <taxon>eudicotyledons</taxon>
        <taxon>Gunneridae</taxon>
        <taxon>Pentapetalae</taxon>
        <taxon>rosids</taxon>
        <taxon>malvids</taxon>
        <taxon>Myrtales</taxon>
        <taxon>Melastomataceae</taxon>
        <taxon>Melastomatoideae</taxon>
        <taxon>Melastomateae</taxon>
        <taxon>Melastoma</taxon>
    </lineage>
</organism>
<protein>
    <submittedName>
        <fullName evidence="1">Uncharacterized protein</fullName>
    </submittedName>
</protein>
<proteinExistence type="predicted"/>
<accession>A0ACB9L194</accession>
<reference evidence="2" key="1">
    <citation type="journal article" date="2023" name="Front. Plant Sci.">
        <title>Chromosomal-level genome assembly of Melastoma candidum provides insights into trichome evolution.</title>
        <authorList>
            <person name="Zhong Y."/>
            <person name="Wu W."/>
            <person name="Sun C."/>
            <person name="Zou P."/>
            <person name="Liu Y."/>
            <person name="Dai S."/>
            <person name="Zhou R."/>
        </authorList>
    </citation>
    <scope>NUCLEOTIDE SEQUENCE [LARGE SCALE GENOMIC DNA]</scope>
</reference>
<gene>
    <name evidence="1" type="ORF">MLD38_038856</name>
</gene>
<sequence length="451" mass="49011">MEGRDGSRPSDLPQEWPPDPKVETSIDEAMWQLQLGEDYDRQVYPERPDEADCIYYLRTGFCGYGPRCRFNHPRERGPVLGASRAGSAEFPERNGQPVCQFYMRTGTCKFGPSCKYHHPRQDMTPNNPVQLNYYGYPYRPEEKECSYYMKTSRCKFGDTCKFHHPQPAGVPVAAPSPPPFQLSPMPLSVATPSPYPMVQSPPIPSSQQYGVLVARPPVIPSYVQSPYGPVLLSSGMVPLTGYSPYQASVSPVASSSPQPNSGSNSVYGMAQISSTVPAFAGPYLTSPFGVDPSSLQKEHLFPERPGQPDCQYYLKTGDCRYGSSCRYHHPPEANAAANVILNPLGLPLRPGVTPCMHFARGECKFGPACKFDHSVGALSYSSFVSSLGDAPVIPYPAGLPYMSTPDASLGQMFPSMVSAAPYSTSQKPNQDAAASLGTHNSSDISSKEGSA</sequence>